<dbReference type="InterPro" id="IPR011650">
    <property type="entry name" value="Peptidase_M20_dimer"/>
</dbReference>
<feature type="domain" description="Peptidase M20 dimerisation" evidence="8">
    <location>
        <begin position="289"/>
        <end position="443"/>
    </location>
</feature>
<evidence type="ECO:0000256" key="2">
    <source>
        <dbReference type="ARBA" id="ARBA00022670"/>
    </source>
</evidence>
<dbReference type="GO" id="GO:0046872">
    <property type="term" value="F:metal ion binding"/>
    <property type="evidence" value="ECO:0007669"/>
    <property type="project" value="UniProtKB-KW"/>
</dbReference>
<evidence type="ECO:0000256" key="3">
    <source>
        <dbReference type="ARBA" id="ARBA00022723"/>
    </source>
</evidence>
<keyword evidence="5 7" id="KW-0862">Zinc</keyword>
<sequence>MGEKKGAGPLLPPQAPALPQRNRHLRKILVAISVVLYSAYIWRCTQAIPKLRNQIYSTTGAQCLQVEVLVPEKNGELWESLSATFRTKDFEAEAVNWLGGAVRVKTESYDDMGPVGEDPRWDAFGSFHEYLESVFPLVHKTLELTKVNTYGLLYVWQGADASLKPIVLAAHQDVVPVNPATADEWTHPPYSGHFDGAKVWGRGSSDDKGGLIGVLSSVESLIQAGFQPARSVVLAFGFDEEISGRQGAQKIVRVLLEKYGKNGVALVVDEGGGSGFAEVHGSVFAMPGIAEKGYLDVHVEVNAPGGHSSVPPKHTSIGILSALLVEYENNPYTVELTKQDPLYSTLQCFGQHAKDLSEDFRRTIRRSSSSKKELHKLEKAVFKDPTYKALVGTTQAIDVIQGGVKSNALPERAFAVVNRRISVTSSTDEVMAHDAKLLEKLAQKFNLTYSAFGTKYSQEADGAPSSGSLTLSDGYGTALAPAPVTPMVGKDAAPYQLLAASIKATYNSHRGLNETNEIIIVKADFPPLGLDTRYYWDLTRHIFRYNHSNAGKKTNRMAGIHTVNEAIEIDAFVEMIRFFTTLILNADETTTF</sequence>
<dbReference type="Pfam" id="PF07687">
    <property type="entry name" value="M20_dimer"/>
    <property type="match status" value="1"/>
</dbReference>
<dbReference type="InterPro" id="IPR001261">
    <property type="entry name" value="ArgE/DapE_CS"/>
</dbReference>
<proteinExistence type="inferred from homology"/>
<feature type="binding site" evidence="7">
    <location>
        <position position="561"/>
    </location>
    <ligand>
        <name>Zn(2+)</name>
        <dbReference type="ChEBI" id="CHEBI:29105"/>
        <label>1</label>
    </ligand>
</feature>
<reference evidence="9" key="2">
    <citation type="submission" date="2021-10" db="EMBL/GenBank/DDBJ databases">
        <title>Phylogenomics reveals ancestral predisposition of the termite-cultivated fungus Termitomyces towards a domesticated lifestyle.</title>
        <authorList>
            <person name="Auxier B."/>
            <person name="Grum-Grzhimaylo A."/>
            <person name="Cardenas M.E."/>
            <person name="Lodge J.D."/>
            <person name="Laessoe T."/>
            <person name="Pedersen O."/>
            <person name="Smith M.E."/>
            <person name="Kuyper T.W."/>
            <person name="Franco-Molano E.A."/>
            <person name="Baroni T.J."/>
            <person name="Aanen D.K."/>
        </authorList>
    </citation>
    <scope>NUCLEOTIDE SEQUENCE</scope>
    <source>
        <strain evidence="9">D49</strain>
    </source>
</reference>
<dbReference type="OrthoDB" id="3064516at2759"/>
<evidence type="ECO:0000313" key="10">
    <source>
        <dbReference type="Proteomes" id="UP000717328"/>
    </source>
</evidence>
<evidence type="ECO:0000256" key="7">
    <source>
        <dbReference type="PIRSR" id="PIRSR037217-2"/>
    </source>
</evidence>
<dbReference type="InterPro" id="IPR002933">
    <property type="entry name" value="Peptidase_M20"/>
</dbReference>
<feature type="binding site" evidence="7">
    <location>
        <position position="241"/>
    </location>
    <ligand>
        <name>Zn(2+)</name>
        <dbReference type="ChEBI" id="CHEBI:29105"/>
        <label>1</label>
    </ligand>
</feature>
<feature type="binding site" evidence="7">
    <location>
        <position position="206"/>
    </location>
    <ligand>
        <name>Zn(2+)</name>
        <dbReference type="ChEBI" id="CHEBI:29105"/>
        <label>2</label>
    </ligand>
</feature>
<organism evidence="9 10">
    <name type="scientific">Sphagnurus paluster</name>
    <dbReference type="NCBI Taxonomy" id="117069"/>
    <lineage>
        <taxon>Eukaryota</taxon>
        <taxon>Fungi</taxon>
        <taxon>Dikarya</taxon>
        <taxon>Basidiomycota</taxon>
        <taxon>Agaricomycotina</taxon>
        <taxon>Agaricomycetes</taxon>
        <taxon>Agaricomycetidae</taxon>
        <taxon>Agaricales</taxon>
        <taxon>Tricholomatineae</taxon>
        <taxon>Lyophyllaceae</taxon>
        <taxon>Sphagnurus</taxon>
    </lineage>
</organism>
<dbReference type="EMBL" id="JABCKI010005904">
    <property type="protein sequence ID" value="KAG5636676.1"/>
    <property type="molecule type" value="Genomic_DNA"/>
</dbReference>
<comment type="caution">
    <text evidence="9">The sequence shown here is derived from an EMBL/GenBank/DDBJ whole genome shotgun (WGS) entry which is preliminary data.</text>
</comment>
<keyword evidence="10" id="KW-1185">Reference proteome</keyword>
<dbReference type="PANTHER" id="PTHR45962">
    <property type="entry name" value="N-FATTY-ACYL-AMINO ACID SYNTHASE/HYDROLASE PM20D1"/>
    <property type="match status" value="1"/>
</dbReference>
<dbReference type="Proteomes" id="UP000717328">
    <property type="component" value="Unassembled WGS sequence"/>
</dbReference>
<dbReference type="InterPro" id="IPR036264">
    <property type="entry name" value="Bact_exopeptidase_dim_dom"/>
</dbReference>
<evidence type="ECO:0000313" key="9">
    <source>
        <dbReference type="EMBL" id="KAG5636676.1"/>
    </source>
</evidence>
<evidence type="ECO:0000256" key="5">
    <source>
        <dbReference type="ARBA" id="ARBA00022833"/>
    </source>
</evidence>
<feature type="binding site" evidence="7">
    <location>
        <position position="206"/>
    </location>
    <ligand>
        <name>Zn(2+)</name>
        <dbReference type="ChEBI" id="CHEBI:29105"/>
        <label>1</label>
    </ligand>
</feature>
<dbReference type="InterPro" id="IPR047177">
    <property type="entry name" value="Pept_M20A"/>
</dbReference>
<dbReference type="Gene3D" id="3.30.70.360">
    <property type="match status" value="1"/>
</dbReference>
<protein>
    <recommendedName>
        <fullName evidence="8">Peptidase M20 dimerisation domain-containing protein</fullName>
    </recommendedName>
</protein>
<evidence type="ECO:0000256" key="4">
    <source>
        <dbReference type="ARBA" id="ARBA00022801"/>
    </source>
</evidence>
<feature type="binding site" evidence="7">
    <location>
        <position position="269"/>
    </location>
    <ligand>
        <name>Zn(2+)</name>
        <dbReference type="ChEBI" id="CHEBI:29105"/>
        <label>2</label>
    </ligand>
</feature>
<dbReference type="GO" id="GO:0004181">
    <property type="term" value="F:metallocarboxypeptidase activity"/>
    <property type="evidence" value="ECO:0007669"/>
    <property type="project" value="InterPro"/>
</dbReference>
<accession>A0A9P7K6C6</accession>
<feature type="binding site" evidence="7">
    <location>
        <position position="171"/>
    </location>
    <ligand>
        <name>Zn(2+)</name>
        <dbReference type="ChEBI" id="CHEBI:29105"/>
        <label>2</label>
    </ligand>
</feature>
<evidence type="ECO:0000256" key="1">
    <source>
        <dbReference type="ARBA" id="ARBA00006247"/>
    </source>
</evidence>
<dbReference type="GO" id="GO:0000328">
    <property type="term" value="C:fungal-type vacuole lumen"/>
    <property type="evidence" value="ECO:0007669"/>
    <property type="project" value="TreeGrafter"/>
</dbReference>
<dbReference type="FunFam" id="3.40.630.10:FF:000027">
    <property type="entry name" value="N-fatty-acyl-amino acid synthase/hydrolase PM20D1"/>
    <property type="match status" value="1"/>
</dbReference>
<comment type="similarity">
    <text evidence="1">Belongs to the peptidase M20A family.</text>
</comment>
<evidence type="ECO:0000259" key="8">
    <source>
        <dbReference type="Pfam" id="PF07687"/>
    </source>
</evidence>
<evidence type="ECO:0000256" key="6">
    <source>
        <dbReference type="PIRSR" id="PIRSR037217-1"/>
    </source>
</evidence>
<dbReference type="SUPFAM" id="SSF53187">
    <property type="entry name" value="Zn-dependent exopeptidases"/>
    <property type="match status" value="1"/>
</dbReference>
<dbReference type="CDD" id="cd05674">
    <property type="entry name" value="M20_yscS"/>
    <property type="match status" value="1"/>
</dbReference>
<keyword evidence="4" id="KW-0378">Hydrolase</keyword>
<reference evidence="9" key="1">
    <citation type="submission" date="2021-02" db="EMBL/GenBank/DDBJ databases">
        <authorList>
            <person name="Nieuwenhuis M."/>
            <person name="Van De Peppel L.J.J."/>
        </authorList>
    </citation>
    <scope>NUCLEOTIDE SEQUENCE</scope>
    <source>
        <strain evidence="9">D49</strain>
    </source>
</reference>
<name>A0A9P7K6C6_9AGAR</name>
<gene>
    <name evidence="9" type="ORF">H0H81_007206</name>
</gene>
<dbReference type="SUPFAM" id="SSF55031">
    <property type="entry name" value="Bacterial exopeptidase dimerisation domain"/>
    <property type="match status" value="1"/>
</dbReference>
<feature type="active site" description="Proton acceptor" evidence="6">
    <location>
        <position position="240"/>
    </location>
</feature>
<dbReference type="Gene3D" id="3.40.630.10">
    <property type="entry name" value="Zn peptidases"/>
    <property type="match status" value="1"/>
</dbReference>
<dbReference type="AlphaFoldDB" id="A0A9P7K6C6"/>
<dbReference type="Pfam" id="PF01546">
    <property type="entry name" value="Peptidase_M20"/>
    <property type="match status" value="1"/>
</dbReference>
<dbReference type="PROSITE" id="PS00759">
    <property type="entry name" value="ARGE_DAPE_CPG2_2"/>
    <property type="match status" value="1"/>
</dbReference>
<dbReference type="GO" id="GO:0051603">
    <property type="term" value="P:proteolysis involved in protein catabolic process"/>
    <property type="evidence" value="ECO:0007669"/>
    <property type="project" value="TreeGrafter"/>
</dbReference>
<dbReference type="PIRSF" id="PIRSF037217">
    <property type="entry name" value="Carboxypeptidase_S"/>
    <property type="match status" value="1"/>
</dbReference>
<dbReference type="InterPro" id="IPR017141">
    <property type="entry name" value="Pept_M20_carboxypep"/>
</dbReference>
<keyword evidence="3 7" id="KW-0479">Metal-binding</keyword>
<dbReference type="PANTHER" id="PTHR45962:SF1">
    <property type="entry name" value="N-FATTY-ACYL-AMINO ACID SYNTHASE_HYDROLASE PM20D1"/>
    <property type="match status" value="1"/>
</dbReference>
<feature type="active site" evidence="6">
    <location>
        <position position="173"/>
    </location>
</feature>
<keyword evidence="2" id="KW-0645">Protease</keyword>